<feature type="region of interest" description="Disordered" evidence="3">
    <location>
        <begin position="1402"/>
        <end position="1460"/>
    </location>
</feature>
<dbReference type="OrthoDB" id="3199820at2759"/>
<name>A0A9P4TNQ2_CURKU</name>
<evidence type="ECO:0000313" key="6">
    <source>
        <dbReference type="EMBL" id="KAF3009904.1"/>
    </source>
</evidence>
<dbReference type="Pfam" id="PF25823">
    <property type="entry name" value="Ams2-SPT21_N"/>
    <property type="match status" value="1"/>
</dbReference>
<dbReference type="CDD" id="cd00202">
    <property type="entry name" value="ZnF_GATA"/>
    <property type="match status" value="1"/>
</dbReference>
<feature type="region of interest" description="Disordered" evidence="3">
    <location>
        <begin position="581"/>
        <end position="696"/>
    </location>
</feature>
<dbReference type="GO" id="GO:0000183">
    <property type="term" value="P:rDNA heterochromatin formation"/>
    <property type="evidence" value="ECO:0007669"/>
    <property type="project" value="TreeGrafter"/>
</dbReference>
<dbReference type="GO" id="GO:0030466">
    <property type="term" value="P:silent mating-type cassette heterochromatin formation"/>
    <property type="evidence" value="ECO:0007669"/>
    <property type="project" value="TreeGrafter"/>
</dbReference>
<dbReference type="InterPro" id="IPR001138">
    <property type="entry name" value="Zn2Cys6_DnaBD"/>
</dbReference>
<feature type="compositionally biased region" description="Polar residues" evidence="3">
    <location>
        <begin position="863"/>
        <end position="889"/>
    </location>
</feature>
<feature type="region of interest" description="Disordered" evidence="3">
    <location>
        <begin position="401"/>
        <end position="566"/>
    </location>
</feature>
<dbReference type="EMBL" id="SWKU01000002">
    <property type="protein sequence ID" value="KAF3009904.1"/>
    <property type="molecule type" value="Genomic_DNA"/>
</dbReference>
<dbReference type="PANTHER" id="PTHR39147:SF1">
    <property type="entry name" value="PROTEIN SPT21"/>
    <property type="match status" value="1"/>
</dbReference>
<feature type="compositionally biased region" description="Basic and acidic residues" evidence="3">
    <location>
        <begin position="936"/>
        <end position="967"/>
    </location>
</feature>
<keyword evidence="1" id="KW-0539">Nucleus</keyword>
<dbReference type="InterPro" id="IPR036864">
    <property type="entry name" value="Zn2-C6_fun-type_DNA-bd_sf"/>
</dbReference>
<feature type="compositionally biased region" description="Polar residues" evidence="3">
    <location>
        <begin position="599"/>
        <end position="621"/>
    </location>
</feature>
<dbReference type="Pfam" id="PF00172">
    <property type="entry name" value="Zn_clus"/>
    <property type="match status" value="1"/>
</dbReference>
<dbReference type="GO" id="GO:0043565">
    <property type="term" value="F:sequence-specific DNA binding"/>
    <property type="evidence" value="ECO:0007669"/>
    <property type="project" value="InterPro"/>
</dbReference>
<gene>
    <name evidence="6" type="ORF">E8E13_010884</name>
</gene>
<feature type="compositionally biased region" description="Polar residues" evidence="3">
    <location>
        <begin position="278"/>
        <end position="287"/>
    </location>
</feature>
<feature type="region of interest" description="Disordered" evidence="3">
    <location>
        <begin position="1"/>
        <end position="27"/>
    </location>
</feature>
<organism evidence="6 7">
    <name type="scientific">Curvularia kusanoi</name>
    <name type="common">Cochliobolus kusanoi</name>
    <dbReference type="NCBI Taxonomy" id="90978"/>
    <lineage>
        <taxon>Eukaryota</taxon>
        <taxon>Fungi</taxon>
        <taxon>Dikarya</taxon>
        <taxon>Ascomycota</taxon>
        <taxon>Pezizomycotina</taxon>
        <taxon>Dothideomycetes</taxon>
        <taxon>Pleosporomycetidae</taxon>
        <taxon>Pleosporales</taxon>
        <taxon>Pleosporineae</taxon>
        <taxon>Pleosporaceae</taxon>
        <taxon>Curvularia</taxon>
    </lineage>
</organism>
<keyword evidence="2" id="KW-0479">Metal-binding</keyword>
<proteinExistence type="predicted"/>
<protein>
    <recommendedName>
        <fullName evidence="8">Zn(2)-C6 fungal-type domain-containing protein</fullName>
    </recommendedName>
</protein>
<feature type="region of interest" description="Disordered" evidence="3">
    <location>
        <begin position="1151"/>
        <end position="1258"/>
    </location>
</feature>
<keyword evidence="2" id="KW-0863">Zinc-finger</keyword>
<feature type="compositionally biased region" description="Low complexity" evidence="3">
    <location>
        <begin position="1414"/>
        <end position="1427"/>
    </location>
</feature>
<feature type="compositionally biased region" description="Low complexity" evidence="3">
    <location>
        <begin position="462"/>
        <end position="474"/>
    </location>
</feature>
<dbReference type="GO" id="GO:0008270">
    <property type="term" value="F:zinc ion binding"/>
    <property type="evidence" value="ECO:0007669"/>
    <property type="project" value="UniProtKB-KW"/>
</dbReference>
<accession>A0A9P4TNQ2</accession>
<evidence type="ECO:0000256" key="2">
    <source>
        <dbReference type="PROSITE-ProRule" id="PRU00094"/>
    </source>
</evidence>
<feature type="compositionally biased region" description="Polar residues" evidence="3">
    <location>
        <begin position="207"/>
        <end position="233"/>
    </location>
</feature>
<feature type="compositionally biased region" description="Low complexity" evidence="3">
    <location>
        <begin position="971"/>
        <end position="980"/>
    </location>
</feature>
<feature type="compositionally biased region" description="Polar residues" evidence="3">
    <location>
        <begin position="1437"/>
        <end position="1451"/>
    </location>
</feature>
<keyword evidence="2" id="KW-0862">Zinc</keyword>
<dbReference type="CDD" id="cd00067">
    <property type="entry name" value="GAL4"/>
    <property type="match status" value="1"/>
</dbReference>
<feature type="compositionally biased region" description="Pro residues" evidence="3">
    <location>
        <begin position="1044"/>
        <end position="1057"/>
    </location>
</feature>
<feature type="compositionally biased region" description="Basic and acidic residues" evidence="3">
    <location>
        <begin position="436"/>
        <end position="448"/>
    </location>
</feature>
<feature type="domain" description="GATA-type" evidence="5">
    <location>
        <begin position="810"/>
        <end position="840"/>
    </location>
</feature>
<feature type="compositionally biased region" description="Polar residues" evidence="3">
    <location>
        <begin position="1151"/>
        <end position="1162"/>
    </location>
</feature>
<feature type="compositionally biased region" description="Polar residues" evidence="3">
    <location>
        <begin position="242"/>
        <end position="265"/>
    </location>
</feature>
<feature type="compositionally biased region" description="Polar residues" evidence="3">
    <location>
        <begin position="643"/>
        <end position="667"/>
    </location>
</feature>
<evidence type="ECO:0000259" key="4">
    <source>
        <dbReference type="PROSITE" id="PS50048"/>
    </source>
</evidence>
<dbReference type="Gene3D" id="4.10.240.10">
    <property type="entry name" value="Zn(2)-C6 fungal-type DNA-binding domain"/>
    <property type="match status" value="1"/>
</dbReference>
<feature type="compositionally biased region" description="Polar residues" evidence="3">
    <location>
        <begin position="1240"/>
        <end position="1258"/>
    </location>
</feature>
<evidence type="ECO:0000256" key="1">
    <source>
        <dbReference type="ARBA" id="ARBA00023242"/>
    </source>
</evidence>
<dbReference type="InterPro" id="IPR057725">
    <property type="entry name" value="Ams2-SPT21_N"/>
</dbReference>
<feature type="region of interest" description="Disordered" evidence="3">
    <location>
        <begin position="207"/>
        <end position="344"/>
    </location>
</feature>
<dbReference type="PROSITE" id="PS50114">
    <property type="entry name" value="GATA_ZN_FINGER_2"/>
    <property type="match status" value="1"/>
</dbReference>
<evidence type="ECO:0008006" key="8">
    <source>
        <dbReference type="Google" id="ProtNLM"/>
    </source>
</evidence>
<reference evidence="6" key="1">
    <citation type="submission" date="2019-04" db="EMBL/GenBank/DDBJ databases">
        <title>Sequencing of skin fungus with MAO and IRED activity.</title>
        <authorList>
            <person name="Marsaioli A.J."/>
            <person name="Bonatto J.M.C."/>
            <person name="Reis Junior O."/>
        </authorList>
    </citation>
    <scope>NUCLEOTIDE SEQUENCE</scope>
    <source>
        <strain evidence="6">30M1</strain>
    </source>
</reference>
<comment type="caution">
    <text evidence="6">The sequence shown here is derived from an EMBL/GenBank/DDBJ whole genome shotgun (WGS) entry which is preliminary data.</text>
</comment>
<evidence type="ECO:0000259" key="5">
    <source>
        <dbReference type="PROSITE" id="PS50114"/>
    </source>
</evidence>
<feature type="compositionally biased region" description="Low complexity" evidence="3">
    <location>
        <begin position="1191"/>
        <end position="1202"/>
    </location>
</feature>
<dbReference type="PROSITE" id="PS50048">
    <property type="entry name" value="ZN2_CY6_FUNGAL_2"/>
    <property type="match status" value="1"/>
</dbReference>
<feature type="region of interest" description="Disordered" evidence="3">
    <location>
        <begin position="822"/>
        <end position="1077"/>
    </location>
</feature>
<dbReference type="InterPro" id="IPR000679">
    <property type="entry name" value="Znf_GATA"/>
</dbReference>
<dbReference type="Proteomes" id="UP000801428">
    <property type="component" value="Unassembled WGS sequence"/>
</dbReference>
<dbReference type="SUPFAM" id="SSF57716">
    <property type="entry name" value="Glucocorticoid receptor-like (DNA-binding domain)"/>
    <property type="match status" value="1"/>
</dbReference>
<evidence type="ECO:0000256" key="3">
    <source>
        <dbReference type="SAM" id="MobiDB-lite"/>
    </source>
</evidence>
<feature type="compositionally biased region" description="Polar residues" evidence="3">
    <location>
        <begin position="295"/>
        <end position="314"/>
    </location>
</feature>
<dbReference type="InterPro" id="IPR013088">
    <property type="entry name" value="Znf_NHR/GATA"/>
</dbReference>
<keyword evidence="7" id="KW-1185">Reference proteome</keyword>
<sequence>MSTSSAVAVGNGAARHMSASPANDDDDTGSIPRLKVLYTFDNENKSNCLARLPNALPIPVVSLDEDTQVGVIDLKTCIQAIVTASPELIAKLGHDYTVYAYDFSEYETPLVGQGMLSWILASASATPNASAEDSQTMVTGRVCKNILGLFSNGIKETLEVKLKLVPVPSSMQKEYVENLERYHSLSQIMPEGFDYPAWSDFLKENPTLGQLAQPTPTRTPDTPSQHMHRSSTGGYEPFHQMLTRQRQSPSQEPVRNNSFQQRSYGSQASRASSPARSITTYRQTTYNHPEPRPSSRASVRSDMSTHSQQGQPEQQYELEFQGDGPPRKRARITQATRPRNTPLMARSGSLHKAAATASSAWLHRPIAVNGASNFADAEMQPRAPTPRPGDHAFGARQHRRAPAPSILRHGSMDSGRAYVSPYDAGAYSDAQAESGDDGREDSPDETPRDIPSSPPIVRHGTTPEPSSPTLPTFPQLTDSGFVSDVQSREEDRPRTGSTVPDAADTTAKHSARSAVHDATKRRKQLARMEVTPYDKSHKNWQEVNPGPVERLPQTYVPPPRSFSRNPYNKQVAQSIETDTCQAKSANMDASRANVPGLPRSQTLQEGSNANGTATKQRQPLNDSFRYPASGPTHPAGKAGSPDSMYSQGSPGSEAGSQIYSREATPNESFGKFKVTKSRGVQRSHTWSGNGEPMSDAVDASINDKELLPRSGGHAKRKKYIRDKLDEALASGELPDHCHNCGEIETPTWRKPYTRIMAGNPEGIELSRSGIVAYEILETEPEKSDEPLYRIYRQNISKEEKAANIYETMNLCNPCGLYLVKQGKSRPRSMWERNSKTARSRPRRVPSAQRKSPPPSHCGDNASDAPTPQTDAAGPDSQSAGTLPDCSQNDMPPPSTMPKSSSPMDTVTVTNEGTAHKGDASKNIDAMGKSGLAGQDKVAKKDDKCNNDGAAKADRIASRTHDSNRDEVPVTAAAEAALERAIQSSPAGFRRSQDPSADVDPDLTPKPTRRLLFPSPRKSGEIKSLDSTPAAPVGPSKSLDSAPVAPAPPAAPTSPAAPAPRIVQRPIPPQKLPPRCDRCRATKKSCDRKRPCGRCSHRGFGFDECIPVQHASTEYHPPPMALPADAPTGPARPITADVQKEIDSATVHVASDVQTDPDQSASAITDEGEVDKENCPPPSNKEDDGLAYLFETPRTTKTTPKKATPNEDDTFAEFLKTPTPGSRRRLPLTPRRGANDDNEAMTPSRSNFTPRITRSATTAPDTPFTRQLKAMLSDTNNSSPSQVFDFNAFPPFDTPARASGAQFSDLFNEEYMSSDMLMSSSPAKAGMMGTGFDLYEDPNTASTGMWDDSTMFSSDAIMADVDSEVKGGSDMTEVTGGTAMLKMTVGGITVDFASMIEEVVNTNDQDTDAVEMEQTSPEAVEAEPSPEVTKSRPVVDAASTQASPEATSQGLAQTPEVPDAD</sequence>
<dbReference type="InterPro" id="IPR042403">
    <property type="entry name" value="Spt21/Ams2"/>
</dbReference>
<feature type="compositionally biased region" description="Low complexity" evidence="3">
    <location>
        <begin position="266"/>
        <end position="277"/>
    </location>
</feature>
<dbReference type="GO" id="GO:0000981">
    <property type="term" value="F:DNA-binding transcription factor activity, RNA polymerase II-specific"/>
    <property type="evidence" value="ECO:0007669"/>
    <property type="project" value="InterPro"/>
</dbReference>
<evidence type="ECO:0000313" key="7">
    <source>
        <dbReference type="Proteomes" id="UP000801428"/>
    </source>
</evidence>
<dbReference type="PANTHER" id="PTHR39147">
    <property type="entry name" value="PROTEIN SPT21"/>
    <property type="match status" value="1"/>
</dbReference>
<dbReference type="Gene3D" id="3.30.50.10">
    <property type="entry name" value="Erythroid Transcription Factor GATA-1, subunit A"/>
    <property type="match status" value="1"/>
</dbReference>
<feature type="domain" description="Zn(2)-C6 fungal-type" evidence="4">
    <location>
        <begin position="1074"/>
        <end position="1104"/>
    </location>
</feature>